<evidence type="ECO:0000313" key="4">
    <source>
        <dbReference type="Proteomes" id="UP001055439"/>
    </source>
</evidence>
<dbReference type="OrthoDB" id="801754at2759"/>
<evidence type="ECO:0000256" key="1">
    <source>
        <dbReference type="SAM" id="MobiDB-lite"/>
    </source>
</evidence>
<dbReference type="EMBL" id="CP097509">
    <property type="protein sequence ID" value="URE21134.1"/>
    <property type="molecule type" value="Genomic_DNA"/>
</dbReference>
<evidence type="ECO:0000259" key="2">
    <source>
        <dbReference type="Pfam" id="PF05686"/>
    </source>
</evidence>
<organism evidence="3 4">
    <name type="scientific">Musa troglodytarum</name>
    <name type="common">fe'i banana</name>
    <dbReference type="NCBI Taxonomy" id="320322"/>
    <lineage>
        <taxon>Eukaryota</taxon>
        <taxon>Viridiplantae</taxon>
        <taxon>Streptophyta</taxon>
        <taxon>Embryophyta</taxon>
        <taxon>Tracheophyta</taxon>
        <taxon>Spermatophyta</taxon>
        <taxon>Magnoliopsida</taxon>
        <taxon>Liliopsida</taxon>
        <taxon>Zingiberales</taxon>
        <taxon>Musaceae</taxon>
        <taxon>Musa</taxon>
    </lineage>
</organism>
<dbReference type="Proteomes" id="UP001055439">
    <property type="component" value="Chromosome 7"/>
</dbReference>
<reference evidence="3" key="1">
    <citation type="submission" date="2022-05" db="EMBL/GenBank/DDBJ databases">
        <title>The Musa troglodytarum L. genome provides insights into the mechanism of non-climacteric behaviour and enrichment of carotenoids.</title>
        <authorList>
            <person name="Wang J."/>
        </authorList>
    </citation>
    <scope>NUCLEOTIDE SEQUENCE</scope>
    <source>
        <tissue evidence="3">Leaf</tissue>
    </source>
</reference>
<sequence length="733" mass="78890">MMTEACISVPFSVIRGLSSQIVLLLGMIRALRRFFMTTVNSSFSVMSTSSPSTLFHSNSLTRLATKYSRWSMASPSPGHMRLPAPKGIIVISLLPVMSTAAPPPPLRNLSGLNSIGSSHTFPSQFISATQKLTAVPLGIRYPHRSTSSVTAWLRTKWPGGCRRSPSSITAFRYGILCRSSSLISSSSLPSVAPSISSRSFSCMSWCFTRFAMIHCNAVDVVSVPAFRNSEQRATVSSSESFLPPSSGSSISNRLQSIAEDVPGDAWNKGQHAEFSAVEEEAPLRLLDILDGLLDEQAEHSELEALHGVDHAVVSIGLGSEVLDENTEDPRTGASVELDAGVMEDLRGEVAAEEAPDGAIGGGGDVVLAHAEEADGRQRGGSVGEGSAVLDERLVGDGAVRDEDGGAGADAKRDDGTVPSVELPQDVLDVSEGPAEPQEVAEDRHRRRAGREPPNLDFTVEEEEQQRGQGDGEEDEEKARERERAMATPLPRSPSTARRSTGRLRFSFLPFSSRLALLALSSSLLLCFHMVRRKASRLGPHAMAPLPPRQAATALHRRLPLPLPLLPSPAHSAPHHAEAAAALPVLLPVDPPRPAAVAAVPHLACDGGRGGQTRCDARGELGGEAPFRGPLLRLRAEQGHVHHLGPAAAPAEVPRRGPRRRVMFDCMDRPSVNRSEYCPDNGGADGSHFPPPPPLFRYCTTRDHLDIPFPDWSFWGCLNSRMSLDLQIQLQKDF</sequence>
<keyword evidence="4" id="KW-1185">Reference proteome</keyword>
<feature type="region of interest" description="Disordered" evidence="1">
    <location>
        <begin position="372"/>
        <end position="498"/>
    </location>
</feature>
<feature type="domain" description="Glycosyl transferase CAP10" evidence="2">
    <location>
        <begin position="661"/>
        <end position="719"/>
    </location>
</feature>
<proteinExistence type="predicted"/>
<dbReference type="InterPro" id="IPR006598">
    <property type="entry name" value="CAP10"/>
</dbReference>
<accession>A0A9E7GSQ5</accession>
<name>A0A9E7GSQ5_9LILI</name>
<gene>
    <name evidence="3" type="ORF">MUK42_11134</name>
</gene>
<feature type="compositionally biased region" description="Basic and acidic residues" evidence="1">
    <location>
        <begin position="389"/>
        <end position="415"/>
    </location>
</feature>
<dbReference type="Pfam" id="PF05686">
    <property type="entry name" value="Glyco_transf_90"/>
    <property type="match status" value="1"/>
</dbReference>
<dbReference type="AlphaFoldDB" id="A0A9E7GSQ5"/>
<evidence type="ECO:0000313" key="3">
    <source>
        <dbReference type="EMBL" id="URE21134.1"/>
    </source>
</evidence>
<protein>
    <recommendedName>
        <fullName evidence="2">Glycosyl transferase CAP10 domain-containing protein</fullName>
    </recommendedName>
</protein>